<evidence type="ECO:0000256" key="1">
    <source>
        <dbReference type="SAM" id="MobiDB-lite"/>
    </source>
</evidence>
<organism evidence="2 3">
    <name type="scientific">Artemisia annua</name>
    <name type="common">Sweet wormwood</name>
    <dbReference type="NCBI Taxonomy" id="35608"/>
    <lineage>
        <taxon>Eukaryota</taxon>
        <taxon>Viridiplantae</taxon>
        <taxon>Streptophyta</taxon>
        <taxon>Embryophyta</taxon>
        <taxon>Tracheophyta</taxon>
        <taxon>Spermatophyta</taxon>
        <taxon>Magnoliopsida</taxon>
        <taxon>eudicotyledons</taxon>
        <taxon>Gunneridae</taxon>
        <taxon>Pentapetalae</taxon>
        <taxon>asterids</taxon>
        <taxon>campanulids</taxon>
        <taxon>Asterales</taxon>
        <taxon>Asteraceae</taxon>
        <taxon>Asteroideae</taxon>
        <taxon>Anthemideae</taxon>
        <taxon>Artemisiinae</taxon>
        <taxon>Artemisia</taxon>
    </lineage>
</organism>
<keyword evidence="3" id="KW-1185">Reference proteome</keyword>
<evidence type="ECO:0000313" key="3">
    <source>
        <dbReference type="Proteomes" id="UP000245207"/>
    </source>
</evidence>
<feature type="compositionally biased region" description="Polar residues" evidence="1">
    <location>
        <begin position="1"/>
        <end position="15"/>
    </location>
</feature>
<evidence type="ECO:0000313" key="2">
    <source>
        <dbReference type="EMBL" id="PWA74432.1"/>
    </source>
</evidence>
<dbReference type="AlphaFoldDB" id="A0A2U1NLP0"/>
<dbReference type="Proteomes" id="UP000245207">
    <property type="component" value="Unassembled WGS sequence"/>
</dbReference>
<dbReference type="OrthoDB" id="539285at2759"/>
<proteinExistence type="predicted"/>
<feature type="region of interest" description="Disordered" evidence="1">
    <location>
        <begin position="1"/>
        <end position="21"/>
    </location>
</feature>
<sequence>MSSTDAISKSSNQGCDVQPMQPSYMPYSEKNWGLDKSNLDDERIYAESEVLFHKKLIRFMDISLEEWLEIKYRDPEFAPMNEVKRIVTSWLTRSFKEQFNEFMEIKKKMISSTSFDVNFDPNDVDFSDWSTVEPTLAQQHHPGCDPPEKQAITASSWSTMDPRSKAVDKIEEGVRLLVEQKIQLG</sequence>
<name>A0A2U1NLP0_ARTAN</name>
<reference evidence="2 3" key="1">
    <citation type="journal article" date="2018" name="Mol. Plant">
        <title>The genome of Artemisia annua provides insight into the evolution of Asteraceae family and artemisinin biosynthesis.</title>
        <authorList>
            <person name="Shen Q."/>
            <person name="Zhang L."/>
            <person name="Liao Z."/>
            <person name="Wang S."/>
            <person name="Yan T."/>
            <person name="Shi P."/>
            <person name="Liu M."/>
            <person name="Fu X."/>
            <person name="Pan Q."/>
            <person name="Wang Y."/>
            <person name="Lv Z."/>
            <person name="Lu X."/>
            <person name="Zhang F."/>
            <person name="Jiang W."/>
            <person name="Ma Y."/>
            <person name="Chen M."/>
            <person name="Hao X."/>
            <person name="Li L."/>
            <person name="Tang Y."/>
            <person name="Lv G."/>
            <person name="Zhou Y."/>
            <person name="Sun X."/>
            <person name="Brodelius P.E."/>
            <person name="Rose J.K.C."/>
            <person name="Tang K."/>
        </authorList>
    </citation>
    <scope>NUCLEOTIDE SEQUENCE [LARGE SCALE GENOMIC DNA]</scope>
    <source>
        <strain evidence="3">cv. Huhao1</strain>
        <tissue evidence="2">Leaf</tissue>
    </source>
</reference>
<dbReference type="EMBL" id="PKPP01002569">
    <property type="protein sequence ID" value="PWA74432.1"/>
    <property type="molecule type" value="Genomic_DNA"/>
</dbReference>
<accession>A0A2U1NLP0</accession>
<comment type="caution">
    <text evidence="2">The sequence shown here is derived from an EMBL/GenBank/DDBJ whole genome shotgun (WGS) entry which is preliminary data.</text>
</comment>
<feature type="region of interest" description="Disordered" evidence="1">
    <location>
        <begin position="137"/>
        <end position="158"/>
    </location>
</feature>
<gene>
    <name evidence="2" type="ORF">CTI12_AA128810</name>
</gene>
<protein>
    <submittedName>
        <fullName evidence="2">Uncharacterized protein</fullName>
    </submittedName>
</protein>